<dbReference type="GO" id="GO:0009421">
    <property type="term" value="C:bacterial-type flagellum filament cap"/>
    <property type="evidence" value="ECO:0007669"/>
    <property type="project" value="InterPro"/>
</dbReference>
<dbReference type="GO" id="GO:0007155">
    <property type="term" value="P:cell adhesion"/>
    <property type="evidence" value="ECO:0007669"/>
    <property type="project" value="InterPro"/>
</dbReference>
<evidence type="ECO:0000313" key="3">
    <source>
        <dbReference type="Proteomes" id="UP000199228"/>
    </source>
</evidence>
<evidence type="ECO:0000259" key="1">
    <source>
        <dbReference type="Pfam" id="PF07195"/>
    </source>
</evidence>
<proteinExistence type="predicted"/>
<evidence type="ECO:0000313" key="2">
    <source>
        <dbReference type="EMBL" id="SDB23596.1"/>
    </source>
</evidence>
<dbReference type="STRING" id="1732.SAMN02910417_01761"/>
<reference evidence="2 3" key="1">
    <citation type="submission" date="2016-10" db="EMBL/GenBank/DDBJ databases">
        <authorList>
            <person name="de Groot N.N."/>
        </authorList>
    </citation>
    <scope>NUCLEOTIDE SEQUENCE [LARGE SCALE GENOMIC DNA]</scope>
    <source>
        <strain evidence="2 3">DSM 3217</strain>
    </source>
</reference>
<dbReference type="AlphaFoldDB" id="A0A1G6BSN8"/>
<feature type="domain" description="Flagellar hook-associated protein 2 C-terminal" evidence="1">
    <location>
        <begin position="248"/>
        <end position="323"/>
    </location>
</feature>
<organism evidence="2 3">
    <name type="scientific">Eubacterium oxidoreducens</name>
    <dbReference type="NCBI Taxonomy" id="1732"/>
    <lineage>
        <taxon>Bacteria</taxon>
        <taxon>Bacillati</taxon>
        <taxon>Bacillota</taxon>
        <taxon>Clostridia</taxon>
        <taxon>Eubacteriales</taxon>
        <taxon>Eubacteriaceae</taxon>
        <taxon>Eubacterium</taxon>
    </lineage>
</organism>
<sequence length="435" mass="48279">MAAIDSVFNYYVSNYGHTNNSRYDTHKKSELRNVWNNIVKVNKESPLFKLKDEDSESIQKFVIDVKESARSINNVIASLTTEDGDIQDAFQKKIASSTNPDLVSAEYIGDNADLDDSDDFTISVQQLAKSQVNIGNFLPKEQSSIEEGDYSFNLNYLNNQYEFQFHVNDNETNLSIQNRLGTLISNAKIGLNASLLDNNKGGAALKIESTQTGLSENERYLFDINANANTNAVSLLDTLGIDHVAQNAQNSRFELNGVERSSYSNTFTINKTFEVTLNGISPDDDDTTIGFKPNVDAIADNIQELIDSYNHAIQTAYDKSTSPTATKRLINDISSTTYSIQNEMESVGLTTAHDGTIHVDKGLLSQAIDNETSQEELFDVLSKFKDALSAKAQAVSLNPMKYVDKVVVEYKNPGHNFATPYISSIYSGMMIDRFC</sequence>
<dbReference type="Pfam" id="PF07195">
    <property type="entry name" value="FliD_C"/>
    <property type="match status" value="1"/>
</dbReference>
<gene>
    <name evidence="2" type="ORF">SAMN02910417_01761</name>
</gene>
<dbReference type="InterPro" id="IPR010809">
    <property type="entry name" value="FliD_C"/>
</dbReference>
<protein>
    <submittedName>
        <fullName evidence="2">Flagellar hook-associated protein 2</fullName>
    </submittedName>
</protein>
<dbReference type="PANTHER" id="PTHR30288">
    <property type="entry name" value="FLAGELLAR CAP/ASSEMBLY PROTEIN FLID"/>
    <property type="match status" value="1"/>
</dbReference>
<keyword evidence="2" id="KW-0282">Flagellum</keyword>
<dbReference type="EMBL" id="FMXR01000012">
    <property type="protein sequence ID" value="SDB23596.1"/>
    <property type="molecule type" value="Genomic_DNA"/>
</dbReference>
<keyword evidence="3" id="KW-1185">Reference proteome</keyword>
<dbReference type="OrthoDB" id="9763527at2"/>
<keyword evidence="2" id="KW-0966">Cell projection</keyword>
<dbReference type="InterPro" id="IPR040026">
    <property type="entry name" value="FliD"/>
</dbReference>
<accession>A0A1G6BSN8</accession>
<dbReference type="PANTHER" id="PTHR30288:SF0">
    <property type="entry name" value="FLAGELLAR HOOK-ASSOCIATED PROTEIN 2"/>
    <property type="match status" value="1"/>
</dbReference>
<dbReference type="GO" id="GO:0071973">
    <property type="term" value="P:bacterial-type flagellum-dependent cell motility"/>
    <property type="evidence" value="ECO:0007669"/>
    <property type="project" value="TreeGrafter"/>
</dbReference>
<keyword evidence="2" id="KW-0969">Cilium</keyword>
<dbReference type="Proteomes" id="UP000199228">
    <property type="component" value="Unassembled WGS sequence"/>
</dbReference>
<dbReference type="RefSeq" id="WP_090173993.1">
    <property type="nucleotide sequence ID" value="NZ_FMXR01000012.1"/>
</dbReference>
<name>A0A1G6BSN8_EUBOX</name>